<dbReference type="SUPFAM" id="SSF53244">
    <property type="entry name" value="MurD-like peptide ligases, peptide-binding domain"/>
    <property type="match status" value="1"/>
</dbReference>
<dbReference type="Pfam" id="PF08245">
    <property type="entry name" value="Mur_ligase_M"/>
    <property type="match status" value="1"/>
</dbReference>
<dbReference type="Gene3D" id="3.40.1390.10">
    <property type="entry name" value="MurE/MurF, N-terminal domain"/>
    <property type="match status" value="1"/>
</dbReference>
<evidence type="ECO:0000256" key="6">
    <source>
        <dbReference type="ARBA" id="ARBA00022960"/>
    </source>
</evidence>
<evidence type="ECO:0000256" key="7">
    <source>
        <dbReference type="ARBA" id="ARBA00022984"/>
    </source>
</evidence>
<proteinExistence type="inferred from homology"/>
<feature type="domain" description="Mur ligase C-terminal" evidence="13">
    <location>
        <begin position="318"/>
        <end position="445"/>
    </location>
</feature>
<keyword evidence="8 10" id="KW-0131">Cell cycle</keyword>
<keyword evidence="4 10" id="KW-0547">Nucleotide-binding</keyword>
<comment type="catalytic activity">
    <reaction evidence="10 11">
        <text>D-alanyl-D-alanine + UDP-N-acetyl-alpha-D-muramoyl-L-alanyl-gamma-D-glutamyl-meso-2,6-diaminopimelate + ATP = UDP-N-acetyl-alpha-D-muramoyl-L-alanyl-gamma-D-glutamyl-meso-2,6-diaminopimeloyl-D-alanyl-D-alanine + ADP + phosphate + H(+)</text>
        <dbReference type="Rhea" id="RHEA:28374"/>
        <dbReference type="ChEBI" id="CHEBI:15378"/>
        <dbReference type="ChEBI" id="CHEBI:30616"/>
        <dbReference type="ChEBI" id="CHEBI:43474"/>
        <dbReference type="ChEBI" id="CHEBI:57822"/>
        <dbReference type="ChEBI" id="CHEBI:61386"/>
        <dbReference type="ChEBI" id="CHEBI:83905"/>
        <dbReference type="ChEBI" id="CHEBI:456216"/>
        <dbReference type="EC" id="6.3.2.10"/>
    </reaction>
</comment>
<comment type="pathway">
    <text evidence="10 11">Cell wall biogenesis; peptidoglycan biosynthesis.</text>
</comment>
<keyword evidence="9 10" id="KW-0961">Cell wall biogenesis/degradation</keyword>
<dbReference type="InterPro" id="IPR004101">
    <property type="entry name" value="Mur_ligase_C"/>
</dbReference>
<keyword evidence="7 10" id="KW-0573">Peptidoglycan synthesis</keyword>
<name>A0AAJ3DK50_9ACTN</name>
<dbReference type="Gene3D" id="3.90.190.20">
    <property type="entry name" value="Mur ligase, C-terminal domain"/>
    <property type="match status" value="1"/>
</dbReference>
<dbReference type="EMBL" id="JAAHBZ010000007">
    <property type="protein sequence ID" value="NES29507.1"/>
    <property type="molecule type" value="Genomic_DNA"/>
</dbReference>
<reference evidence="15 18" key="2">
    <citation type="submission" date="2020-02" db="EMBL/GenBank/DDBJ databases">
        <title>WGS of Micromonospora spp. isolated from hot spring.</title>
        <authorList>
            <person name="Thawai C."/>
        </authorList>
    </citation>
    <scope>NUCLEOTIDE SEQUENCE [LARGE SCALE GENOMIC DNA]</scope>
    <source>
        <strain evidence="15 18">TMS7</strain>
    </source>
</reference>
<feature type="domain" description="Mur ligase N-terminal catalytic" evidence="12">
    <location>
        <begin position="30"/>
        <end position="74"/>
    </location>
</feature>
<evidence type="ECO:0000256" key="4">
    <source>
        <dbReference type="ARBA" id="ARBA00022741"/>
    </source>
</evidence>
<dbReference type="GO" id="GO:0047480">
    <property type="term" value="F:UDP-N-acetylmuramoyl-tripeptide-D-alanyl-D-alanine ligase activity"/>
    <property type="evidence" value="ECO:0007669"/>
    <property type="project" value="UniProtKB-UniRule"/>
</dbReference>
<evidence type="ECO:0000259" key="13">
    <source>
        <dbReference type="Pfam" id="PF02875"/>
    </source>
</evidence>
<protein>
    <recommendedName>
        <fullName evidence="10 11">UDP-N-acetylmuramoyl-tripeptide--D-alanyl-D-alanine ligase</fullName>
        <ecNumber evidence="10 11">6.3.2.10</ecNumber>
    </recommendedName>
    <alternativeName>
        <fullName evidence="10">D-alanyl-D-alanine-adding enzyme</fullName>
    </alternativeName>
</protein>
<gene>
    <name evidence="10 16" type="primary">murF</name>
    <name evidence="15" type="ORF">G3561_18395</name>
    <name evidence="16" type="ORF">GCE86_16710</name>
</gene>
<dbReference type="EMBL" id="CP045309">
    <property type="protein sequence ID" value="QGL48520.1"/>
    <property type="molecule type" value="Genomic_DNA"/>
</dbReference>
<dbReference type="InterPro" id="IPR051046">
    <property type="entry name" value="MurCDEF_CellWall_CoF430Synth"/>
</dbReference>
<dbReference type="InterPro" id="IPR005863">
    <property type="entry name" value="UDP-N-AcMur_synth"/>
</dbReference>
<comment type="function">
    <text evidence="10 11">Involved in cell wall formation. Catalyzes the final step in the synthesis of UDP-N-acetylmuramoyl-pentapeptide, the precursor of murein.</text>
</comment>
<evidence type="ECO:0000313" key="18">
    <source>
        <dbReference type="Proteomes" id="UP000477779"/>
    </source>
</evidence>
<evidence type="ECO:0000256" key="11">
    <source>
        <dbReference type="RuleBase" id="RU004136"/>
    </source>
</evidence>
<feature type="binding site" evidence="10">
    <location>
        <begin position="110"/>
        <end position="116"/>
    </location>
    <ligand>
        <name>ATP</name>
        <dbReference type="ChEBI" id="CHEBI:30616"/>
    </ligand>
</feature>
<dbReference type="GO" id="GO:0008360">
    <property type="term" value="P:regulation of cell shape"/>
    <property type="evidence" value="ECO:0007669"/>
    <property type="project" value="UniProtKB-KW"/>
</dbReference>
<keyword evidence="1 10" id="KW-0963">Cytoplasm</keyword>
<evidence type="ECO:0000256" key="9">
    <source>
        <dbReference type="ARBA" id="ARBA00023316"/>
    </source>
</evidence>
<evidence type="ECO:0000256" key="2">
    <source>
        <dbReference type="ARBA" id="ARBA00022598"/>
    </source>
</evidence>
<reference evidence="16 17" key="1">
    <citation type="submission" date="2019-10" db="EMBL/GenBank/DDBJ databases">
        <title>Genome Sequence of Micromonospora terminaliae DSM 101760.</title>
        <authorList>
            <person name="Guo L."/>
        </authorList>
    </citation>
    <scope>NUCLEOTIDE SEQUENCE [LARGE SCALE GENOMIC DNA]</scope>
    <source>
        <strain evidence="16 17">DSM 101760</strain>
    </source>
</reference>
<comment type="similarity">
    <text evidence="10">Belongs to the MurCDEF family. MurF subfamily.</text>
</comment>
<evidence type="ECO:0000256" key="5">
    <source>
        <dbReference type="ARBA" id="ARBA00022840"/>
    </source>
</evidence>
<dbReference type="SUPFAM" id="SSF63418">
    <property type="entry name" value="MurE/MurF N-terminal domain"/>
    <property type="match status" value="1"/>
</dbReference>
<dbReference type="AlphaFoldDB" id="A0AAJ3DK50"/>
<feature type="domain" description="Mur ligase central" evidence="14">
    <location>
        <begin position="109"/>
        <end position="295"/>
    </location>
</feature>
<dbReference type="NCBIfam" id="TIGR01143">
    <property type="entry name" value="murF"/>
    <property type="match status" value="1"/>
</dbReference>
<keyword evidence="3 10" id="KW-0132">Cell division</keyword>
<keyword evidence="17" id="KW-1185">Reference proteome</keyword>
<dbReference type="Gene3D" id="3.40.1190.10">
    <property type="entry name" value="Mur-like, catalytic domain"/>
    <property type="match status" value="1"/>
</dbReference>
<accession>A0AAJ3DK50</accession>
<keyword evidence="2 10" id="KW-0436">Ligase</keyword>
<evidence type="ECO:0000313" key="15">
    <source>
        <dbReference type="EMBL" id="NES29507.1"/>
    </source>
</evidence>
<dbReference type="InterPro" id="IPR000713">
    <property type="entry name" value="Mur_ligase_N"/>
</dbReference>
<dbReference type="Proteomes" id="UP000402241">
    <property type="component" value="Chromosome"/>
</dbReference>
<dbReference type="Proteomes" id="UP000477779">
    <property type="component" value="Unassembled WGS sequence"/>
</dbReference>
<dbReference type="PANTHER" id="PTHR43024:SF1">
    <property type="entry name" value="UDP-N-ACETYLMURAMOYL-TRIPEPTIDE--D-ALANYL-D-ALANINE LIGASE"/>
    <property type="match status" value="1"/>
</dbReference>
<dbReference type="PANTHER" id="PTHR43024">
    <property type="entry name" value="UDP-N-ACETYLMURAMOYL-TRIPEPTIDE--D-ALANYL-D-ALANINE LIGASE"/>
    <property type="match status" value="1"/>
</dbReference>
<keyword evidence="5 10" id="KW-0067">ATP-binding</keyword>
<dbReference type="SUPFAM" id="SSF53623">
    <property type="entry name" value="MurD-like peptide ligases, catalytic domain"/>
    <property type="match status" value="1"/>
</dbReference>
<dbReference type="RefSeq" id="WP_154227833.1">
    <property type="nucleotide sequence ID" value="NZ_CP045309.1"/>
</dbReference>
<evidence type="ECO:0000259" key="12">
    <source>
        <dbReference type="Pfam" id="PF01225"/>
    </source>
</evidence>
<sequence>MIPLTLAEVAAAVDGRLVAADPDARVTGSVEFDSRKVTPGGLFVAFPGEKVDGHDYAADAVDSGAVAVLGTREVPGVPMVLVGDALDAMGRLARAVVDRLPGLTVIGLTGSSGKTTTKDLIAQLAVRLGPTVAPAGSFNNELGHPYTALQAGSETRYLVMEKGARGVGHVRYLCEVVPPRISVVLNVGVAHIGEFGSVETIALAKGELVETLPADGLAVLNADDPRVDAMAARTVARVVRYGESERADVRAVDVTLDGRGRPSYTLVTPEGSAPVRLGLTGRHQVSNSLAAAAVARELGLPLADLAVALGELGLVSTRRMDVFERPDGVTVIDDSYNANPASTGVALRALASMRGTGRTVAVLGYMAELGDFEREGHQQVGRLAAELGVDRLLVVGEPAAPIHEGATAVSNWGGESVLLTDQAAAVEVLRSELRPGDVVLVKGSRYRTWEVADALRADAEKESAA</sequence>
<evidence type="ECO:0000256" key="8">
    <source>
        <dbReference type="ARBA" id="ARBA00023306"/>
    </source>
</evidence>
<dbReference type="Pfam" id="PF02875">
    <property type="entry name" value="Mur_ligase_C"/>
    <property type="match status" value="1"/>
</dbReference>
<organism evidence="15 18">
    <name type="scientific">Micromonospora terminaliae</name>
    <dbReference type="NCBI Taxonomy" id="1914461"/>
    <lineage>
        <taxon>Bacteria</taxon>
        <taxon>Bacillati</taxon>
        <taxon>Actinomycetota</taxon>
        <taxon>Actinomycetes</taxon>
        <taxon>Micromonosporales</taxon>
        <taxon>Micromonosporaceae</taxon>
        <taxon>Micromonospora</taxon>
    </lineage>
</organism>
<dbReference type="GO" id="GO:0051301">
    <property type="term" value="P:cell division"/>
    <property type="evidence" value="ECO:0007669"/>
    <property type="project" value="UniProtKB-KW"/>
</dbReference>
<dbReference type="InterPro" id="IPR013221">
    <property type="entry name" value="Mur_ligase_cen"/>
</dbReference>
<dbReference type="GO" id="GO:0071555">
    <property type="term" value="P:cell wall organization"/>
    <property type="evidence" value="ECO:0007669"/>
    <property type="project" value="UniProtKB-KW"/>
</dbReference>
<dbReference type="GO" id="GO:0005524">
    <property type="term" value="F:ATP binding"/>
    <property type="evidence" value="ECO:0007669"/>
    <property type="project" value="UniProtKB-UniRule"/>
</dbReference>
<comment type="subcellular location">
    <subcellularLocation>
        <location evidence="10 11">Cytoplasm</location>
    </subcellularLocation>
</comment>
<evidence type="ECO:0000256" key="1">
    <source>
        <dbReference type="ARBA" id="ARBA00022490"/>
    </source>
</evidence>
<evidence type="ECO:0000313" key="17">
    <source>
        <dbReference type="Proteomes" id="UP000402241"/>
    </source>
</evidence>
<dbReference type="GO" id="GO:0005737">
    <property type="term" value="C:cytoplasm"/>
    <property type="evidence" value="ECO:0007669"/>
    <property type="project" value="UniProtKB-SubCell"/>
</dbReference>
<dbReference type="GO" id="GO:0009252">
    <property type="term" value="P:peptidoglycan biosynthetic process"/>
    <property type="evidence" value="ECO:0007669"/>
    <property type="project" value="UniProtKB-UniRule"/>
</dbReference>
<dbReference type="EC" id="6.3.2.10" evidence="10 11"/>
<evidence type="ECO:0000259" key="14">
    <source>
        <dbReference type="Pfam" id="PF08245"/>
    </source>
</evidence>
<dbReference type="InterPro" id="IPR036615">
    <property type="entry name" value="Mur_ligase_C_dom_sf"/>
</dbReference>
<dbReference type="InterPro" id="IPR036565">
    <property type="entry name" value="Mur-like_cat_sf"/>
</dbReference>
<dbReference type="Pfam" id="PF01225">
    <property type="entry name" value="Mur_ligase"/>
    <property type="match status" value="1"/>
</dbReference>
<keyword evidence="6 10" id="KW-0133">Cell shape</keyword>
<dbReference type="HAMAP" id="MF_02019">
    <property type="entry name" value="MurF"/>
    <property type="match status" value="1"/>
</dbReference>
<evidence type="ECO:0000256" key="3">
    <source>
        <dbReference type="ARBA" id="ARBA00022618"/>
    </source>
</evidence>
<evidence type="ECO:0000256" key="10">
    <source>
        <dbReference type="HAMAP-Rule" id="MF_02019"/>
    </source>
</evidence>
<dbReference type="InterPro" id="IPR035911">
    <property type="entry name" value="MurE/MurF_N"/>
</dbReference>
<evidence type="ECO:0000313" key="16">
    <source>
        <dbReference type="EMBL" id="QGL48520.1"/>
    </source>
</evidence>